<feature type="compositionally biased region" description="Basic and acidic residues" evidence="1">
    <location>
        <begin position="96"/>
        <end position="105"/>
    </location>
</feature>
<comment type="caution">
    <text evidence="3">The sequence shown here is derived from an EMBL/GenBank/DDBJ whole genome shotgun (WGS) entry which is preliminary data.</text>
</comment>
<proteinExistence type="predicted"/>
<dbReference type="Proteomes" id="UP000554837">
    <property type="component" value="Unassembled WGS sequence"/>
</dbReference>
<feature type="region of interest" description="Disordered" evidence="1">
    <location>
        <begin position="96"/>
        <end position="120"/>
    </location>
</feature>
<keyword evidence="2" id="KW-0812">Transmembrane</keyword>
<reference evidence="3 4" key="1">
    <citation type="submission" date="2020-08" db="EMBL/GenBank/DDBJ databases">
        <title>Genomic Encyclopedia of Type Strains, Phase IV (KMG-IV): sequencing the most valuable type-strain genomes for metagenomic binning, comparative biology and taxonomic classification.</title>
        <authorList>
            <person name="Goeker M."/>
        </authorList>
    </citation>
    <scope>NUCLEOTIDE SEQUENCE [LARGE SCALE GENOMIC DNA]</scope>
    <source>
        <strain evidence="3 4">DSM 23958</strain>
    </source>
</reference>
<name>A0A840SB68_9BURK</name>
<keyword evidence="4" id="KW-1185">Reference proteome</keyword>
<evidence type="ECO:0000256" key="2">
    <source>
        <dbReference type="SAM" id="Phobius"/>
    </source>
</evidence>
<dbReference type="EMBL" id="JACHHO010000005">
    <property type="protein sequence ID" value="MBB5205599.1"/>
    <property type="molecule type" value="Genomic_DNA"/>
</dbReference>
<feature type="transmembrane region" description="Helical" evidence="2">
    <location>
        <begin position="15"/>
        <end position="37"/>
    </location>
</feature>
<keyword evidence="2" id="KW-1133">Transmembrane helix</keyword>
<gene>
    <name evidence="3" type="ORF">HNQ51_002926</name>
</gene>
<protein>
    <submittedName>
        <fullName evidence="3">Protein TonB</fullName>
    </submittedName>
</protein>
<evidence type="ECO:0000256" key="1">
    <source>
        <dbReference type="SAM" id="MobiDB-lite"/>
    </source>
</evidence>
<organism evidence="3 4">
    <name type="scientific">Inhella inkyongensis</name>
    <dbReference type="NCBI Taxonomy" id="392593"/>
    <lineage>
        <taxon>Bacteria</taxon>
        <taxon>Pseudomonadati</taxon>
        <taxon>Pseudomonadota</taxon>
        <taxon>Betaproteobacteria</taxon>
        <taxon>Burkholderiales</taxon>
        <taxon>Sphaerotilaceae</taxon>
        <taxon>Inhella</taxon>
    </lineage>
</organism>
<sequence length="213" mass="23013">MQFSANPQQEAGSRLGGLGFVIVLHAVMIYALASGLVQRITQPPPKTDVRVVVDTPPPPVEPPRPVVRAEVPDAPRTLWTPPIAQWVEVQPANRIEADPHSHTPPRDTPAQRSAADSTPTQHLVAGLQSAGLLCPVMAQPEMPALNVSGVATFRAVGTVQGGRVVDVQLQALRALGDRRAMRTLAASVERALREGYQCSQDGQFEQEFLFRID</sequence>
<dbReference type="RefSeq" id="WP_138855123.1">
    <property type="nucleotide sequence ID" value="NZ_CP040709.1"/>
</dbReference>
<evidence type="ECO:0000313" key="4">
    <source>
        <dbReference type="Proteomes" id="UP000554837"/>
    </source>
</evidence>
<keyword evidence="2" id="KW-0472">Membrane</keyword>
<dbReference type="AlphaFoldDB" id="A0A840SB68"/>
<accession>A0A840SB68</accession>
<evidence type="ECO:0000313" key="3">
    <source>
        <dbReference type="EMBL" id="MBB5205599.1"/>
    </source>
</evidence>
<feature type="compositionally biased region" description="Polar residues" evidence="1">
    <location>
        <begin position="110"/>
        <end position="120"/>
    </location>
</feature>
<dbReference type="OrthoDB" id="9153329at2"/>